<name>A0A5M6BZ86_9TREE</name>
<reference evidence="1" key="2">
    <citation type="submission" date="2024-01" db="EMBL/GenBank/DDBJ databases">
        <title>Comparative genomics of Cryptococcus and Kwoniella reveals pathogenesis evolution and contrasting modes of karyotype evolution via chromosome fusion or intercentromeric recombination.</title>
        <authorList>
            <person name="Coelho M.A."/>
            <person name="David-Palma M."/>
            <person name="Shea T."/>
            <person name="Bowers K."/>
            <person name="McGinley-Smith S."/>
            <person name="Mohammad A.W."/>
            <person name="Gnirke A."/>
            <person name="Yurkov A.M."/>
            <person name="Nowrousian M."/>
            <person name="Sun S."/>
            <person name="Cuomo C.A."/>
            <person name="Heitman J."/>
        </authorList>
    </citation>
    <scope>NUCLEOTIDE SEQUENCE</scope>
    <source>
        <strain evidence="1">CBS 12478</strain>
    </source>
</reference>
<dbReference type="AlphaFoldDB" id="A0A5M6BZ86"/>
<gene>
    <name evidence="1" type="ORF">CI109_100590</name>
</gene>
<evidence type="ECO:0000313" key="2">
    <source>
        <dbReference type="Proteomes" id="UP000322225"/>
    </source>
</evidence>
<sequence>MSDLTTHLITCQTPRPSTRLVGIERYPIAPLALWTFGTVDTVLTFPEELDVGRLKTAIGLLTSVWPTLGGRYERHQRSGEDGKFDFSFKLTSSSIPFSTQSITSPTAYPFPNRVVIQNSLSPFLPPMGPRYSIPNSDEPLFVIRLTTILPFRSSVLGINMSHLIGDGECGLRLVEILEQFYLHGEAALSPISNTLTNLLPTFGDHIALPPFQPEWDAIYSDWSVRGHDLKIRSETYARQQEISEKTVIEFDQQEIKRLKDEWVGKTGEMLSGQDVLSGWWVNLLERAGMKIDLVEYVLSHRHFCINHPSYPPDLPTLASNVSRVRTVPLPPHQPAGLTPGEIASLLRQAILELRSNPDITLPWLSSAAHHEQQAAIEEQGQILACGDGQVFINSNIKMNWHVTFGFEPHETTYHTADTGLLYLRVFQANPQEGERLGNRVELAFRLPKGGAKAAVADLTRRETQALIIE</sequence>
<evidence type="ECO:0000313" key="1">
    <source>
        <dbReference type="EMBL" id="WWD16165.1"/>
    </source>
</evidence>
<dbReference type="OrthoDB" id="2581980at2759"/>
<dbReference type="KEGG" id="ksn:43588785"/>
<dbReference type="Gene3D" id="3.30.559.10">
    <property type="entry name" value="Chloramphenicol acetyltransferase-like domain"/>
    <property type="match status" value="1"/>
</dbReference>
<dbReference type="Proteomes" id="UP000322225">
    <property type="component" value="Chromosome 1"/>
</dbReference>
<protein>
    <submittedName>
        <fullName evidence="1">Uncharacterized protein</fullName>
    </submittedName>
</protein>
<dbReference type="GeneID" id="43588785"/>
<dbReference type="RefSeq" id="XP_031861126.1">
    <property type="nucleotide sequence ID" value="XM_032004648.1"/>
</dbReference>
<reference evidence="1" key="1">
    <citation type="submission" date="2017-08" db="EMBL/GenBank/DDBJ databases">
        <authorList>
            <person name="Cuomo C."/>
            <person name="Billmyre B."/>
            <person name="Heitman J."/>
        </authorList>
    </citation>
    <scope>NUCLEOTIDE SEQUENCE</scope>
    <source>
        <strain evidence="1">CBS 12478</strain>
    </source>
</reference>
<organism evidence="1 2">
    <name type="scientific">Kwoniella shandongensis</name>
    <dbReference type="NCBI Taxonomy" id="1734106"/>
    <lineage>
        <taxon>Eukaryota</taxon>
        <taxon>Fungi</taxon>
        <taxon>Dikarya</taxon>
        <taxon>Basidiomycota</taxon>
        <taxon>Agaricomycotina</taxon>
        <taxon>Tremellomycetes</taxon>
        <taxon>Tremellales</taxon>
        <taxon>Cryptococcaceae</taxon>
        <taxon>Kwoniella</taxon>
    </lineage>
</organism>
<dbReference type="InterPro" id="IPR023213">
    <property type="entry name" value="CAT-like_dom_sf"/>
</dbReference>
<keyword evidence="2" id="KW-1185">Reference proteome</keyword>
<proteinExistence type="predicted"/>
<dbReference type="EMBL" id="CP144051">
    <property type="protein sequence ID" value="WWD16165.1"/>
    <property type="molecule type" value="Genomic_DNA"/>
</dbReference>
<accession>A0A5M6BZ86</accession>